<dbReference type="Pfam" id="PF01484">
    <property type="entry name" value="Col_cuticle_N"/>
    <property type="match status" value="1"/>
</dbReference>
<name>A0ABR1BGC2_NECAM</name>
<dbReference type="PROSITE" id="PS51257">
    <property type="entry name" value="PROKAR_LIPOPROTEIN"/>
    <property type="match status" value="1"/>
</dbReference>
<feature type="domain" description="Nematode cuticle collagen N-terminal" evidence="3">
    <location>
        <begin position="8"/>
        <end position="58"/>
    </location>
</feature>
<gene>
    <name evidence="4" type="primary">Necator_chrI.g216</name>
    <name evidence="4" type="ORF">RB195_004095</name>
</gene>
<evidence type="ECO:0000313" key="5">
    <source>
        <dbReference type="Proteomes" id="UP001303046"/>
    </source>
</evidence>
<dbReference type="PANTHER" id="PTHR24637:SF194">
    <property type="entry name" value="CUTICLE COLLAGEN 10-RELATED"/>
    <property type="match status" value="1"/>
</dbReference>
<evidence type="ECO:0000256" key="2">
    <source>
        <dbReference type="SAM" id="MobiDB-lite"/>
    </source>
</evidence>
<feature type="compositionally biased region" description="Pro residues" evidence="2">
    <location>
        <begin position="135"/>
        <end position="163"/>
    </location>
</feature>
<dbReference type="PANTHER" id="PTHR24637">
    <property type="entry name" value="COLLAGEN"/>
    <property type="match status" value="1"/>
</dbReference>
<feature type="compositionally biased region" description="Pro residues" evidence="2">
    <location>
        <begin position="102"/>
        <end position="123"/>
    </location>
</feature>
<dbReference type="Proteomes" id="UP001303046">
    <property type="component" value="Unassembled WGS sequence"/>
</dbReference>
<accession>A0ABR1BGC2</accession>
<protein>
    <recommendedName>
        <fullName evidence="3">Nematode cuticle collagen N-terminal domain-containing protein</fullName>
    </recommendedName>
</protein>
<comment type="caution">
    <text evidence="4">The sequence shown here is derived from an EMBL/GenBank/DDBJ whole genome shotgun (WGS) entry which is preliminary data.</text>
</comment>
<dbReference type="EMBL" id="JAVFWL010000001">
    <property type="protein sequence ID" value="KAK6725569.1"/>
    <property type="molecule type" value="Genomic_DNA"/>
</dbReference>
<evidence type="ECO:0000259" key="3">
    <source>
        <dbReference type="SMART" id="SM01088"/>
    </source>
</evidence>
<keyword evidence="5" id="KW-1185">Reference proteome</keyword>
<proteinExistence type="predicted"/>
<feature type="region of interest" description="Disordered" evidence="2">
    <location>
        <begin position="102"/>
        <end position="317"/>
    </location>
</feature>
<feature type="compositionally biased region" description="Basic residues" evidence="2">
    <location>
        <begin position="305"/>
        <end position="317"/>
    </location>
</feature>
<evidence type="ECO:0000313" key="4">
    <source>
        <dbReference type="EMBL" id="KAK6725569.1"/>
    </source>
</evidence>
<evidence type="ECO:0000256" key="1">
    <source>
        <dbReference type="ARBA" id="ARBA00022737"/>
    </source>
</evidence>
<reference evidence="4 5" key="1">
    <citation type="submission" date="2023-08" db="EMBL/GenBank/DDBJ databases">
        <title>A Necator americanus chromosomal reference genome.</title>
        <authorList>
            <person name="Ilik V."/>
            <person name="Petrzelkova K.J."/>
            <person name="Pardy F."/>
            <person name="Fuh T."/>
            <person name="Niatou-Singa F.S."/>
            <person name="Gouil Q."/>
            <person name="Baker L."/>
            <person name="Ritchie M.E."/>
            <person name="Jex A.R."/>
            <person name="Gazzola D."/>
            <person name="Li H."/>
            <person name="Toshio Fujiwara R."/>
            <person name="Zhan B."/>
            <person name="Aroian R.V."/>
            <person name="Pafco B."/>
            <person name="Schwarz E.M."/>
        </authorList>
    </citation>
    <scope>NUCLEOTIDE SEQUENCE [LARGE SCALE GENOMIC DNA]</scope>
    <source>
        <strain evidence="4 5">Aroian</strain>
        <tissue evidence="4">Whole animal</tissue>
    </source>
</reference>
<sequence>MGVEKPVMAVASTGAILATLACLLSIPTLYREINEIHDMVLSSVAVFRTETDSAWIDMMDVQLLVTPPSKRRENPFNSIFRQKRQGLPPWCICTPITITCPPGPPGPPGRPGPPGNPGRPGPPGRDDTTVYAPIHCPPPPSACIRCPPGPPGLPGPPGPPGNPGPTGHPGQPGRKGEHGVPGAQGPPGAAGPAALPGPPGQPGMKGQDGRRGRGAPGKSGALGRPGSQGKPGLRGKDGIPGTPGRPGPNGLPGTPGQRGNDGQPGSPGSRGRPGKDAAYCPCPRRSAYVESRPAGYAAPPDSGYRKAKKMKKKVKKI</sequence>
<dbReference type="InterPro" id="IPR002486">
    <property type="entry name" value="Col_cuticle_N"/>
</dbReference>
<dbReference type="Gene3D" id="1.20.5.320">
    <property type="entry name" value="6-Phosphogluconate Dehydrogenase, domain 3"/>
    <property type="match status" value="1"/>
</dbReference>
<feature type="compositionally biased region" description="Low complexity" evidence="2">
    <location>
        <begin position="180"/>
        <end position="194"/>
    </location>
</feature>
<dbReference type="SMART" id="SM01088">
    <property type="entry name" value="Col_cuticle_N"/>
    <property type="match status" value="1"/>
</dbReference>
<dbReference type="InterPro" id="IPR008160">
    <property type="entry name" value="Collagen"/>
</dbReference>
<keyword evidence="1" id="KW-0677">Repeat</keyword>
<dbReference type="Pfam" id="PF01391">
    <property type="entry name" value="Collagen"/>
    <property type="match status" value="1"/>
</dbReference>
<organism evidence="4 5">
    <name type="scientific">Necator americanus</name>
    <name type="common">Human hookworm</name>
    <dbReference type="NCBI Taxonomy" id="51031"/>
    <lineage>
        <taxon>Eukaryota</taxon>
        <taxon>Metazoa</taxon>
        <taxon>Ecdysozoa</taxon>
        <taxon>Nematoda</taxon>
        <taxon>Chromadorea</taxon>
        <taxon>Rhabditida</taxon>
        <taxon>Rhabditina</taxon>
        <taxon>Rhabditomorpha</taxon>
        <taxon>Strongyloidea</taxon>
        <taxon>Ancylostomatidae</taxon>
        <taxon>Bunostominae</taxon>
        <taxon>Necator</taxon>
    </lineage>
</organism>